<comment type="caution">
    <text evidence="3">The sequence shown here is derived from an EMBL/GenBank/DDBJ whole genome shotgun (WGS) entry which is preliminary data.</text>
</comment>
<dbReference type="Pfam" id="PF13690">
    <property type="entry name" value="CheX"/>
    <property type="match status" value="1"/>
</dbReference>
<proteinExistence type="predicted"/>
<dbReference type="EMBL" id="JMIY01000007">
    <property type="protein sequence ID" value="KCZ71149.1"/>
    <property type="molecule type" value="Genomic_DNA"/>
</dbReference>
<dbReference type="GO" id="GO:0016491">
    <property type="term" value="F:oxidoreductase activity"/>
    <property type="evidence" value="ECO:0007669"/>
    <property type="project" value="TreeGrafter"/>
</dbReference>
<dbReference type="InterPro" id="IPR016024">
    <property type="entry name" value="ARM-type_fold"/>
</dbReference>
<dbReference type="Gene3D" id="3.40.1550.10">
    <property type="entry name" value="CheC-like"/>
    <property type="match status" value="1"/>
</dbReference>
<accession>A0A062V5R1</accession>
<dbReference type="InterPro" id="IPR028976">
    <property type="entry name" value="CheC-like_sf"/>
</dbReference>
<dbReference type="Pfam" id="PF03130">
    <property type="entry name" value="HEAT_PBS"/>
    <property type="match status" value="1"/>
</dbReference>
<dbReference type="InterPro" id="IPR011989">
    <property type="entry name" value="ARM-like"/>
</dbReference>
<gene>
    <name evidence="3" type="ORF">ANME2D_03181</name>
</gene>
<protein>
    <submittedName>
        <fullName evidence="3">Chemotaxis protein CheC, inhibitor of MCP methylation</fullName>
    </submittedName>
</protein>
<dbReference type="InterPro" id="IPR028051">
    <property type="entry name" value="CheX-like_dom"/>
</dbReference>
<name>A0A062V5R1_9EURY</name>
<dbReference type="Proteomes" id="UP000027153">
    <property type="component" value="Unassembled WGS sequence"/>
</dbReference>
<dbReference type="PANTHER" id="PTHR12697">
    <property type="entry name" value="PBS LYASE HEAT-LIKE PROTEIN"/>
    <property type="match status" value="1"/>
</dbReference>
<dbReference type="GO" id="GO:0006935">
    <property type="term" value="P:chemotaxis"/>
    <property type="evidence" value="ECO:0007669"/>
    <property type="project" value="UniProtKB-KW"/>
</dbReference>
<dbReference type="Pfam" id="PF13646">
    <property type="entry name" value="HEAT_2"/>
    <property type="match status" value="1"/>
</dbReference>
<evidence type="ECO:0000259" key="2">
    <source>
        <dbReference type="Pfam" id="PF13690"/>
    </source>
</evidence>
<evidence type="ECO:0000256" key="1">
    <source>
        <dbReference type="ARBA" id="ARBA00022500"/>
    </source>
</evidence>
<evidence type="ECO:0000313" key="3">
    <source>
        <dbReference type="EMBL" id="KCZ71149.1"/>
    </source>
</evidence>
<sequence length="575" mass="63459">MRYCHLHTLIYISVNASKHNRPKEVVILPSDHTGLREMKKSGDAEGLLRVLDTGDVKEIREAVRILGELRYSKATRPLIGLLETDDIQIRSNSAWALGEIGNARAVLPLIGLLNDPSENVQVYAAWALGRIGDKRAITALNAASKNGSQELRKHAREAIARIESNKRSMRNRDYDPEEYGAADEALSSDIDIPLVAIDVPLNILKCDYVSRAEGEPNRDRARLSKDVAIKDTVNTGKDNTRRIILGLKDDFCGVISIDVLFRYRDNRGDGHTSSVWLQVANAEESYATSGSDTARGRDFDLELDPEEQIDEMERRAPQQGVRDTKIKYSRKQIPRPVEESPDGAETKVKRIKTQTLNQTPDIDLKTQVVDAQKDIVDVDSAVRLLSDIGMAGMTNAASTVTQLAGQESESLQSQLRTLPIDQMRDEIAGLGDYIVSIEIKLHGKGQAGEVNGMLHLYFSKDVALAIANELLCNQADAAIKEFTEDIISTLKETANIFGGQYISAVSEYIEVPIFLEAPIFKTGTSVQIAESVMKDVTGKVEFALATDLALGSNKTGRLIMLLDPRSFEIIVAKLF</sequence>
<dbReference type="SMART" id="SM00567">
    <property type="entry name" value="EZ_HEAT"/>
    <property type="match status" value="3"/>
</dbReference>
<organism evidence="3 4">
    <name type="scientific">Candidatus Methanoperedens nitratireducens</name>
    <dbReference type="NCBI Taxonomy" id="1392998"/>
    <lineage>
        <taxon>Archaea</taxon>
        <taxon>Methanobacteriati</taxon>
        <taxon>Methanobacteriota</taxon>
        <taxon>Stenosarchaea group</taxon>
        <taxon>Methanomicrobia</taxon>
        <taxon>Methanosarcinales</taxon>
        <taxon>ANME-2 cluster</taxon>
        <taxon>Candidatus Methanoperedentaceae</taxon>
        <taxon>Candidatus Methanoperedens</taxon>
    </lineage>
</organism>
<dbReference type="Gene3D" id="1.25.10.10">
    <property type="entry name" value="Leucine-rich Repeat Variant"/>
    <property type="match status" value="1"/>
</dbReference>
<reference evidence="3 4" key="1">
    <citation type="journal article" date="2013" name="Nature">
        <title>Anaerobic oxidation of methane coupled to nitrate reduction in a novel archaeal lineage.</title>
        <authorList>
            <person name="Haroon M.F."/>
            <person name="Hu S."/>
            <person name="Shi Y."/>
            <person name="Imelfort M."/>
            <person name="Keller J."/>
            <person name="Hugenholtz P."/>
            <person name="Yuan Z."/>
            <person name="Tyson G.W."/>
        </authorList>
    </citation>
    <scope>NUCLEOTIDE SEQUENCE [LARGE SCALE GENOMIC DNA]</scope>
    <source>
        <strain evidence="3 4">ANME-2d</strain>
    </source>
</reference>
<keyword evidence="4" id="KW-1185">Reference proteome</keyword>
<dbReference type="InterPro" id="IPR004155">
    <property type="entry name" value="PBS_lyase_HEAT"/>
</dbReference>
<dbReference type="SUPFAM" id="SSF48371">
    <property type="entry name" value="ARM repeat"/>
    <property type="match status" value="1"/>
</dbReference>
<dbReference type="SUPFAM" id="SSF103039">
    <property type="entry name" value="CheC-like"/>
    <property type="match status" value="1"/>
</dbReference>
<feature type="domain" description="Chemotaxis phosphatase CheX-like" evidence="2">
    <location>
        <begin position="447"/>
        <end position="531"/>
    </location>
</feature>
<dbReference type="AlphaFoldDB" id="A0A062V5R1"/>
<keyword evidence="1" id="KW-0145">Chemotaxis</keyword>
<dbReference type="PANTHER" id="PTHR12697:SF5">
    <property type="entry name" value="DEOXYHYPUSINE HYDROXYLASE"/>
    <property type="match status" value="1"/>
</dbReference>
<evidence type="ECO:0000313" key="4">
    <source>
        <dbReference type="Proteomes" id="UP000027153"/>
    </source>
</evidence>